<dbReference type="Pfam" id="PF04138">
    <property type="entry name" value="GtrA_DPMS_TM"/>
    <property type="match status" value="1"/>
</dbReference>
<feature type="transmembrane region" description="Helical" evidence="6">
    <location>
        <begin position="15"/>
        <end position="35"/>
    </location>
</feature>
<evidence type="ECO:0000259" key="7">
    <source>
        <dbReference type="Pfam" id="PF04138"/>
    </source>
</evidence>
<feature type="transmembrane region" description="Helical" evidence="6">
    <location>
        <begin position="111"/>
        <end position="128"/>
    </location>
</feature>
<feature type="domain" description="GtrA/DPMS transmembrane" evidence="7">
    <location>
        <begin position="17"/>
        <end position="134"/>
    </location>
</feature>
<keyword evidence="4 6" id="KW-1133">Transmembrane helix</keyword>
<reference evidence="9" key="1">
    <citation type="submission" date="2019-03" db="EMBL/GenBank/DDBJ databases">
        <title>Weissella sp. 26KH-42 Genome sequencing.</title>
        <authorList>
            <person name="Heo J."/>
            <person name="Kim S.-J."/>
            <person name="Kim J.-S."/>
            <person name="Hong S.-B."/>
            <person name="Kwon S.-W."/>
        </authorList>
    </citation>
    <scope>NUCLEOTIDE SEQUENCE [LARGE SCALE GENOMIC DNA]</scope>
    <source>
        <strain evidence="9">26KH-42</strain>
    </source>
</reference>
<dbReference type="GO" id="GO:0000271">
    <property type="term" value="P:polysaccharide biosynthetic process"/>
    <property type="evidence" value="ECO:0007669"/>
    <property type="project" value="InterPro"/>
</dbReference>
<sequence>MQKLLELFDKYRAQILYLFFGGVTTIINIGVFAAITKGIGWNYQLANFIAWIAAVLVAYLTNRVWVFGSRVHGFAAITKELGSFFFFRILTYVMEVGILFVGISMLHGNEIVWKVIDNIFVILINYVFSKLIIFREKM</sequence>
<comment type="subcellular location">
    <subcellularLocation>
        <location evidence="1">Membrane</location>
        <topology evidence="1">Multi-pass membrane protein</topology>
    </subcellularLocation>
</comment>
<gene>
    <name evidence="8" type="ORF">EQG49_03475</name>
</gene>
<comment type="similarity">
    <text evidence="2">Belongs to the GtrA family.</text>
</comment>
<protein>
    <submittedName>
        <fullName evidence="8">GtrA family protein</fullName>
    </submittedName>
</protein>
<evidence type="ECO:0000256" key="1">
    <source>
        <dbReference type="ARBA" id="ARBA00004141"/>
    </source>
</evidence>
<evidence type="ECO:0000256" key="2">
    <source>
        <dbReference type="ARBA" id="ARBA00009399"/>
    </source>
</evidence>
<feature type="transmembrane region" description="Helical" evidence="6">
    <location>
        <begin position="81"/>
        <end position="105"/>
    </location>
</feature>
<dbReference type="InterPro" id="IPR007267">
    <property type="entry name" value="GtrA_DPMS_TM"/>
</dbReference>
<dbReference type="RefSeq" id="WP_133362662.1">
    <property type="nucleotide sequence ID" value="NZ_CP037940.1"/>
</dbReference>
<proteinExistence type="inferred from homology"/>
<dbReference type="PANTHER" id="PTHR38459:SF5">
    <property type="entry name" value="CELL WALL TEICHOIC ACID GLYCOSYLATION PROTEIN GTCA"/>
    <property type="match status" value="1"/>
</dbReference>
<keyword evidence="9" id="KW-1185">Reference proteome</keyword>
<name>A0A4P6YSI7_9LACO</name>
<evidence type="ECO:0000256" key="4">
    <source>
        <dbReference type="ARBA" id="ARBA00022989"/>
    </source>
</evidence>
<evidence type="ECO:0000256" key="5">
    <source>
        <dbReference type="ARBA" id="ARBA00023136"/>
    </source>
</evidence>
<dbReference type="KEGG" id="wei:EQG49_03475"/>
<keyword evidence="3 6" id="KW-0812">Transmembrane</keyword>
<evidence type="ECO:0000256" key="3">
    <source>
        <dbReference type="ARBA" id="ARBA00022692"/>
    </source>
</evidence>
<organism evidence="8 9">
    <name type="scientific">Periweissella cryptocerci</name>
    <dbReference type="NCBI Taxonomy" id="2506420"/>
    <lineage>
        <taxon>Bacteria</taxon>
        <taxon>Bacillati</taxon>
        <taxon>Bacillota</taxon>
        <taxon>Bacilli</taxon>
        <taxon>Lactobacillales</taxon>
        <taxon>Lactobacillaceae</taxon>
        <taxon>Periweissella</taxon>
    </lineage>
</organism>
<dbReference type="AlphaFoldDB" id="A0A4P6YSI7"/>
<accession>A0A4P6YSI7</accession>
<feature type="transmembrane region" description="Helical" evidence="6">
    <location>
        <begin position="41"/>
        <end position="60"/>
    </location>
</feature>
<dbReference type="Proteomes" id="UP000292886">
    <property type="component" value="Chromosome"/>
</dbReference>
<dbReference type="PANTHER" id="PTHR38459">
    <property type="entry name" value="PROPHAGE BACTOPRENOL-LINKED GLUCOSE TRANSLOCASE HOMOLOG"/>
    <property type="match status" value="1"/>
</dbReference>
<evidence type="ECO:0000313" key="8">
    <source>
        <dbReference type="EMBL" id="QBO35583.1"/>
    </source>
</evidence>
<dbReference type="OrthoDB" id="361483at2"/>
<evidence type="ECO:0000313" key="9">
    <source>
        <dbReference type="Proteomes" id="UP000292886"/>
    </source>
</evidence>
<keyword evidence="5 6" id="KW-0472">Membrane</keyword>
<dbReference type="EMBL" id="CP037940">
    <property type="protein sequence ID" value="QBO35583.1"/>
    <property type="molecule type" value="Genomic_DNA"/>
</dbReference>
<evidence type="ECO:0000256" key="6">
    <source>
        <dbReference type="SAM" id="Phobius"/>
    </source>
</evidence>
<dbReference type="InterPro" id="IPR051401">
    <property type="entry name" value="GtrA_CellWall_Glycosyl"/>
</dbReference>
<dbReference type="GO" id="GO:0005886">
    <property type="term" value="C:plasma membrane"/>
    <property type="evidence" value="ECO:0007669"/>
    <property type="project" value="TreeGrafter"/>
</dbReference>